<dbReference type="InterPro" id="IPR012337">
    <property type="entry name" value="RNaseH-like_sf"/>
</dbReference>
<organism evidence="1 2">
    <name type="scientific">Holothuria leucospilota</name>
    <name type="common">Black long sea cucumber</name>
    <name type="synonym">Mertensiothuria leucospilota</name>
    <dbReference type="NCBI Taxonomy" id="206669"/>
    <lineage>
        <taxon>Eukaryota</taxon>
        <taxon>Metazoa</taxon>
        <taxon>Echinodermata</taxon>
        <taxon>Eleutherozoa</taxon>
        <taxon>Echinozoa</taxon>
        <taxon>Holothuroidea</taxon>
        <taxon>Aspidochirotacea</taxon>
        <taxon>Aspidochirotida</taxon>
        <taxon>Holothuriidae</taxon>
        <taxon>Holothuria</taxon>
    </lineage>
</organism>
<dbReference type="EMBL" id="JAIZAY010000013">
    <property type="protein sequence ID" value="KAJ8030665.1"/>
    <property type="molecule type" value="Genomic_DNA"/>
</dbReference>
<comment type="caution">
    <text evidence="1">The sequence shown here is derived from an EMBL/GenBank/DDBJ whole genome shotgun (WGS) entry which is preliminary data.</text>
</comment>
<protein>
    <submittedName>
        <fullName evidence="1">General transcription factor II-I repeat domain-containing protein 2A</fullName>
    </submittedName>
</protein>
<evidence type="ECO:0000313" key="2">
    <source>
        <dbReference type="Proteomes" id="UP001152320"/>
    </source>
</evidence>
<dbReference type="SUPFAM" id="SSF53098">
    <property type="entry name" value="Ribonuclease H-like"/>
    <property type="match status" value="1"/>
</dbReference>
<dbReference type="Proteomes" id="UP001152320">
    <property type="component" value="Chromosome 13"/>
</dbReference>
<dbReference type="OrthoDB" id="1101576at2759"/>
<proteinExistence type="predicted"/>
<dbReference type="PANTHER" id="PTHR45913:SF5">
    <property type="entry name" value="GENERAL TRANSCRIPTION FACTOR II-I REPEAT DOMAIN-CONTAINING PROTEIN 2A-LIKE PROTEIN"/>
    <property type="match status" value="1"/>
</dbReference>
<keyword evidence="2" id="KW-1185">Reference proteome</keyword>
<gene>
    <name evidence="1" type="ORF">HOLleu_27136</name>
</gene>
<dbReference type="PANTHER" id="PTHR45913">
    <property type="entry name" value="EPM2A-INTERACTING PROTEIN 1"/>
    <property type="match status" value="1"/>
</dbReference>
<evidence type="ECO:0000313" key="1">
    <source>
        <dbReference type="EMBL" id="KAJ8030665.1"/>
    </source>
</evidence>
<accession>A0A9Q1BQB8</accession>
<dbReference type="AlphaFoldDB" id="A0A9Q1BQB8"/>
<name>A0A9Q1BQB8_HOLLE</name>
<reference evidence="1" key="1">
    <citation type="submission" date="2021-10" db="EMBL/GenBank/DDBJ databases">
        <title>Tropical sea cucumber genome reveals ecological adaptation and Cuvierian tubules defense mechanism.</title>
        <authorList>
            <person name="Chen T."/>
        </authorList>
    </citation>
    <scope>NUCLEOTIDE SEQUENCE</scope>
    <source>
        <strain evidence="1">Nanhai2018</strain>
        <tissue evidence="1">Muscle</tissue>
    </source>
</reference>
<sequence>MPDSHSCYMVVHAAIYPSYSTLLFIDFQPQPKKHKVQPSSSPTSHSILQQLSIRQPVETGSDCKCAKYSKLREKYWEMKECDTLKEQVQELTQYKARTVAMKDTTTGEDIFQATKTCIEDMGLEMEKLVSATTDGAPAMVGARKGAASLLENEMKNRGLNRELVKLHCIIHQEALCAKSATLKNVMNVVVKTVNLIRSKGLNHKQFQELLRETEGPYGDLLYHCEVRWLSQGDMLERVYDLRNCRIHGTERNGKSRVQRCRMDYTTCFPGGHYQTPVDVGHGIPTTGPNLFTALFVRSDVVRKSLTEKKSNAHLTTTESKAVPDLPRINFILGFTIRKYPNIPTTVLKQSLSDEIKEWDQPGKEEL</sequence>